<comment type="caution">
    <text evidence="4">The sequence shown here is derived from an EMBL/GenBank/DDBJ whole genome shotgun (WGS) entry which is preliminary data.</text>
</comment>
<dbReference type="InterPro" id="IPR010920">
    <property type="entry name" value="LSM_dom_sf"/>
</dbReference>
<name>A0A9W6XZY8_9STRA</name>
<dbReference type="GO" id="GO:0016755">
    <property type="term" value="F:aminoacyltransferase activity"/>
    <property type="evidence" value="ECO:0007669"/>
    <property type="project" value="InterPro"/>
</dbReference>
<keyword evidence="1" id="KW-0694">RNA-binding</keyword>
<evidence type="ECO:0000256" key="1">
    <source>
        <dbReference type="ARBA" id="ARBA00022884"/>
    </source>
</evidence>
<evidence type="ECO:0000256" key="2">
    <source>
        <dbReference type="ARBA" id="ARBA00023274"/>
    </source>
</evidence>
<dbReference type="GO" id="GO:0000398">
    <property type="term" value="P:mRNA splicing, via spliceosome"/>
    <property type="evidence" value="ECO:0007669"/>
    <property type="project" value="TreeGrafter"/>
</dbReference>
<dbReference type="InterPro" id="IPR001163">
    <property type="entry name" value="Sm_dom_euk/arc"/>
</dbReference>
<sequence length="156" mass="17140">MVVVMVLLQGVLKGFDQCVNVILDDSFERVFSLKEPVEAVELGLYIVRGDNMYGVAALETGAVVGGNAARRQAECIYLSSRNARMIPKACILQSVSAAEDDDLSKLKKYFGTKMEMKLKNPLTLTVYSPSPWAGSNYSAHKDTDQLHVERGSSKSF</sequence>
<gene>
    <name evidence="4" type="ORF">Pfra01_001929300</name>
</gene>
<evidence type="ECO:0000313" key="4">
    <source>
        <dbReference type="EMBL" id="GMF49144.1"/>
    </source>
</evidence>
<proteinExistence type="predicted"/>
<evidence type="ECO:0000313" key="5">
    <source>
        <dbReference type="Proteomes" id="UP001165121"/>
    </source>
</evidence>
<reference evidence="4" key="1">
    <citation type="submission" date="2023-04" db="EMBL/GenBank/DDBJ databases">
        <title>Phytophthora fragariaefolia NBRC 109709.</title>
        <authorList>
            <person name="Ichikawa N."/>
            <person name="Sato H."/>
            <person name="Tonouchi N."/>
        </authorList>
    </citation>
    <scope>NUCLEOTIDE SEQUENCE</scope>
    <source>
        <strain evidence="4">NBRC 109709</strain>
    </source>
</reference>
<dbReference type="GO" id="GO:0005688">
    <property type="term" value="C:U6 snRNP"/>
    <property type="evidence" value="ECO:0007669"/>
    <property type="project" value="TreeGrafter"/>
</dbReference>
<dbReference type="InterPro" id="IPR032048">
    <property type="entry name" value="TGase_elicitor"/>
</dbReference>
<dbReference type="GO" id="GO:0046540">
    <property type="term" value="C:U4/U6 x U5 tri-snRNP complex"/>
    <property type="evidence" value="ECO:0007669"/>
    <property type="project" value="TreeGrafter"/>
</dbReference>
<keyword evidence="2" id="KW-0687">Ribonucleoprotein</keyword>
<dbReference type="InterPro" id="IPR044642">
    <property type="entry name" value="PTHR15588"/>
</dbReference>
<dbReference type="Proteomes" id="UP001165121">
    <property type="component" value="Unassembled WGS sequence"/>
</dbReference>
<dbReference type="GO" id="GO:0071011">
    <property type="term" value="C:precatalytic spliceosome"/>
    <property type="evidence" value="ECO:0007669"/>
    <property type="project" value="TreeGrafter"/>
</dbReference>
<keyword evidence="5" id="KW-1185">Reference proteome</keyword>
<organism evidence="4 5">
    <name type="scientific">Phytophthora fragariaefolia</name>
    <dbReference type="NCBI Taxonomy" id="1490495"/>
    <lineage>
        <taxon>Eukaryota</taxon>
        <taxon>Sar</taxon>
        <taxon>Stramenopiles</taxon>
        <taxon>Oomycota</taxon>
        <taxon>Peronosporomycetes</taxon>
        <taxon>Peronosporales</taxon>
        <taxon>Peronosporaceae</taxon>
        <taxon>Phytophthora</taxon>
    </lineage>
</organism>
<dbReference type="EMBL" id="BSXT01002495">
    <property type="protein sequence ID" value="GMF49144.1"/>
    <property type="molecule type" value="Genomic_DNA"/>
</dbReference>
<dbReference type="GO" id="GO:0003729">
    <property type="term" value="F:mRNA binding"/>
    <property type="evidence" value="ECO:0007669"/>
    <property type="project" value="TreeGrafter"/>
</dbReference>
<dbReference type="AlphaFoldDB" id="A0A9W6XZY8"/>
<dbReference type="PANTHER" id="PTHR15588">
    <property type="entry name" value="LSM1"/>
    <property type="match status" value="1"/>
</dbReference>
<dbReference type="Gene3D" id="2.30.30.100">
    <property type="match status" value="1"/>
</dbReference>
<evidence type="ECO:0000259" key="3">
    <source>
        <dbReference type="Pfam" id="PF01423"/>
    </source>
</evidence>
<dbReference type="OrthoDB" id="10263346at2759"/>
<dbReference type="Pfam" id="PF01423">
    <property type="entry name" value="LSM"/>
    <property type="match status" value="1"/>
</dbReference>
<accession>A0A9W6XZY8</accession>
<dbReference type="SUPFAM" id="SSF50182">
    <property type="entry name" value="Sm-like ribonucleoproteins"/>
    <property type="match status" value="1"/>
</dbReference>
<dbReference type="PANTHER" id="PTHR15588:SF9">
    <property type="entry name" value="U6 SNRNA-ASSOCIATED SM-LIKE PROTEIN LSM8"/>
    <property type="match status" value="1"/>
</dbReference>
<feature type="domain" description="Sm" evidence="3">
    <location>
        <begin position="8"/>
        <end position="52"/>
    </location>
</feature>
<protein>
    <submittedName>
        <fullName evidence="4">Unnamed protein product</fullName>
    </submittedName>
</protein>
<dbReference type="Pfam" id="PF16683">
    <property type="entry name" value="TGase_elicitor"/>
    <property type="match status" value="1"/>
</dbReference>